<evidence type="ECO:0008006" key="4">
    <source>
        <dbReference type="Google" id="ProtNLM"/>
    </source>
</evidence>
<sequence>MSLAQVPIELLQEILTYALEGNSSPANVLSVNRQFLNLGRPLLHAHLCFRSINQLIRFARGTEALACSPRSLSITLAGGMADFEVFNHLAAALQRCKRSMRARNKQQSQSLEETPSEQTEGPVQVPLDMLSLRLHSHTNNPYLGYIYEALSLANPKTFIWMGPDPEHHFSTAVRRLLRVQARHAHTGWVQQIVPSATYHLIRALSTWTAIEHITLTNLSFPSDELGVNTPFSRDAPLLPALPSLRTLYVGQATLMPPSAVASMLALPEHAALLSVRLVDTYRHSIWGPRIRRRDIEQAAVALAHLSEDARAQLVERVRLVVSCEKKTERIMGGDNGDARGVLD</sequence>
<dbReference type="EMBL" id="CCBP010000769">
    <property type="protein sequence ID" value="CDO78263.1"/>
    <property type="molecule type" value="Genomic_DNA"/>
</dbReference>
<keyword evidence="3" id="KW-1185">Reference proteome</keyword>
<reference evidence="2" key="1">
    <citation type="submission" date="2014-01" db="EMBL/GenBank/DDBJ databases">
        <title>The genome of the white-rot fungus Pycnoporus cinnabarinus: a basidiomycete model with a versatile arsenal for lignocellulosic biomass breakdown.</title>
        <authorList>
            <person name="Levasseur A."/>
            <person name="Lomascolo A."/>
            <person name="Ruiz-Duenas F.J."/>
            <person name="Uzan E."/>
            <person name="Piumi F."/>
            <person name="Kues U."/>
            <person name="Ram A.F.J."/>
            <person name="Murat C."/>
            <person name="Haon M."/>
            <person name="Benoit I."/>
            <person name="Arfi Y."/>
            <person name="Chevret D."/>
            <person name="Drula E."/>
            <person name="Kwon M.J."/>
            <person name="Gouret P."/>
            <person name="Lesage-Meessen L."/>
            <person name="Lombard V."/>
            <person name="Mariette J."/>
            <person name="Noirot C."/>
            <person name="Park J."/>
            <person name="Patyshakuliyeva A."/>
            <person name="Wieneger R.A.B."/>
            <person name="Wosten H.A.B."/>
            <person name="Martin F."/>
            <person name="Coutinho P.M."/>
            <person name="de Vries R."/>
            <person name="Martinez A.T."/>
            <person name="Klopp C."/>
            <person name="Pontarotti P."/>
            <person name="Henrissat B."/>
            <person name="Record E."/>
        </authorList>
    </citation>
    <scope>NUCLEOTIDE SEQUENCE [LARGE SCALE GENOMIC DNA]</scope>
    <source>
        <strain evidence="2">BRFM137</strain>
    </source>
</reference>
<evidence type="ECO:0000256" key="1">
    <source>
        <dbReference type="SAM" id="MobiDB-lite"/>
    </source>
</evidence>
<accession>A0A060T0C4</accession>
<proteinExistence type="predicted"/>
<feature type="region of interest" description="Disordered" evidence="1">
    <location>
        <begin position="102"/>
        <end position="122"/>
    </location>
</feature>
<protein>
    <recommendedName>
        <fullName evidence="4">F-box domain-containing protein</fullName>
    </recommendedName>
</protein>
<evidence type="ECO:0000313" key="2">
    <source>
        <dbReference type="EMBL" id="CDO78263.1"/>
    </source>
</evidence>
<dbReference type="Proteomes" id="UP000029665">
    <property type="component" value="Unassembled WGS sequence"/>
</dbReference>
<dbReference type="AlphaFoldDB" id="A0A060T0C4"/>
<gene>
    <name evidence="2" type="ORF">BN946_scf184491.g8</name>
</gene>
<name>A0A060T0C4_PYCCI</name>
<dbReference type="OrthoDB" id="2587912at2759"/>
<evidence type="ECO:0000313" key="3">
    <source>
        <dbReference type="Proteomes" id="UP000029665"/>
    </source>
</evidence>
<feature type="compositionally biased region" description="Polar residues" evidence="1">
    <location>
        <begin position="105"/>
        <end position="121"/>
    </location>
</feature>
<comment type="caution">
    <text evidence="2">The sequence shown here is derived from an EMBL/GenBank/DDBJ whole genome shotgun (WGS) entry which is preliminary data.</text>
</comment>
<organism evidence="2 3">
    <name type="scientific">Pycnoporus cinnabarinus</name>
    <name type="common">Cinnabar-red polypore</name>
    <name type="synonym">Trametes cinnabarina</name>
    <dbReference type="NCBI Taxonomy" id="5643"/>
    <lineage>
        <taxon>Eukaryota</taxon>
        <taxon>Fungi</taxon>
        <taxon>Dikarya</taxon>
        <taxon>Basidiomycota</taxon>
        <taxon>Agaricomycotina</taxon>
        <taxon>Agaricomycetes</taxon>
        <taxon>Polyporales</taxon>
        <taxon>Polyporaceae</taxon>
        <taxon>Trametes</taxon>
    </lineage>
</organism>
<dbReference type="OMA" id="FFYSEPL"/>
<dbReference type="HOGENOM" id="CLU_079147_0_0_1"/>